<dbReference type="GO" id="GO:0016740">
    <property type="term" value="F:transferase activity"/>
    <property type="evidence" value="ECO:0007669"/>
    <property type="project" value="TreeGrafter"/>
</dbReference>
<evidence type="ECO:0000313" key="3">
    <source>
        <dbReference type="Proteomes" id="UP000005632"/>
    </source>
</evidence>
<dbReference type="RefSeq" id="WP_014270654.1">
    <property type="nucleotide sequence ID" value="NC_016633.1"/>
</dbReference>
<dbReference type="STRING" id="158190.SpiGrapes_2024"/>
<dbReference type="HOGENOM" id="CLU_036012_0_0_12"/>
<keyword evidence="2" id="KW-0378">Hydrolase</keyword>
<sequence length="284" mass="31277">MEINITTLIENSLGEHTGLAVEHGLSFLVESGPHSVLFDTGQSDRYIRNAEKLGKELSSVRNVVLSHGHYDHSGGFRSFVEKRGKGTLTLWTGKGFFDQKYGKSGPSLQYLGNDFDEDFLNSHAVEHRTVASGKTEVVPGIWIVSGYSRIHPEEPVNPRFCKRIALDGSFQEDTFEDEILLVVESKRGLVVIVGCAHPGILNMLDTVATLFNQKVYALLGGTHLVEADQKRIGDTLKIFQEMDISVLGISHCSGSAAIEQSISMMDLSFHNNTGTSIILRDDEI</sequence>
<dbReference type="EMBL" id="CP003155">
    <property type="protein sequence ID" value="AEV29811.1"/>
    <property type="molecule type" value="Genomic_DNA"/>
</dbReference>
<dbReference type="InterPro" id="IPR052926">
    <property type="entry name" value="Metallo-beta-lactamase_dom"/>
</dbReference>
<dbReference type="InterPro" id="IPR041712">
    <property type="entry name" value="DHPS-like_MBL-fold"/>
</dbReference>
<dbReference type="InterPro" id="IPR036866">
    <property type="entry name" value="RibonucZ/Hydroxyglut_hydro"/>
</dbReference>
<dbReference type="PANTHER" id="PTHR13754">
    <property type="entry name" value="METALLO-BETA-LACTAMASE SUPERFAMILY PROTEIN"/>
    <property type="match status" value="1"/>
</dbReference>
<dbReference type="KEGG" id="sgp:SpiGrapes_2024"/>
<dbReference type="PANTHER" id="PTHR13754:SF13">
    <property type="entry name" value="METALLO-BETA-LACTAMASE SUPERFAMILY PROTEIN (AFU_ORTHOLOGUE AFUA_3G07630)"/>
    <property type="match status" value="1"/>
</dbReference>
<dbReference type="CDD" id="cd07713">
    <property type="entry name" value="DHPS-like_MBL-fold"/>
    <property type="match status" value="1"/>
</dbReference>
<dbReference type="SUPFAM" id="SSF56281">
    <property type="entry name" value="Metallo-hydrolase/oxidoreductase"/>
    <property type="match status" value="1"/>
</dbReference>
<dbReference type="OrthoDB" id="9803916at2"/>
<evidence type="ECO:0000259" key="1">
    <source>
        <dbReference type="Pfam" id="PF00753"/>
    </source>
</evidence>
<dbReference type="InterPro" id="IPR001279">
    <property type="entry name" value="Metallo-B-lactamas"/>
</dbReference>
<dbReference type="eggNOG" id="COG1237">
    <property type="taxonomic scope" value="Bacteria"/>
</dbReference>
<feature type="domain" description="Metallo-beta-lactamase" evidence="1">
    <location>
        <begin position="23"/>
        <end position="109"/>
    </location>
</feature>
<gene>
    <name evidence="2" type="ordered locus">SpiGrapes_2024</name>
</gene>
<dbReference type="AlphaFoldDB" id="G8QQG6"/>
<keyword evidence="3" id="KW-1185">Reference proteome</keyword>
<reference evidence="2 3" key="1">
    <citation type="submission" date="2011-11" db="EMBL/GenBank/DDBJ databases">
        <title>Complete sequence of Spirochaeta sp. grapes.</title>
        <authorList>
            <consortium name="US DOE Joint Genome Institute"/>
            <person name="Lucas S."/>
            <person name="Han J."/>
            <person name="Lapidus A."/>
            <person name="Cheng J.-F."/>
            <person name="Goodwin L."/>
            <person name="Pitluck S."/>
            <person name="Peters L."/>
            <person name="Ovchinnikova G."/>
            <person name="Munk A.C."/>
            <person name="Detter J.C."/>
            <person name="Han C."/>
            <person name="Tapia R."/>
            <person name="Land M."/>
            <person name="Hauser L."/>
            <person name="Kyrpides N."/>
            <person name="Ivanova N."/>
            <person name="Pagani I."/>
            <person name="Ritalahtilisa K."/>
            <person name="Loeffler F."/>
            <person name="Woyke T."/>
        </authorList>
    </citation>
    <scope>NUCLEOTIDE SEQUENCE [LARGE SCALE GENOMIC DNA]</scope>
    <source>
        <strain evidence="3">ATCC BAA-1885 / DSM 22778 / Grapes</strain>
    </source>
</reference>
<proteinExistence type="predicted"/>
<name>G8QQG6_SPHPG</name>
<protein>
    <submittedName>
        <fullName evidence="2">Metal-dependent hydrolase, beta-lactamase superfamily II</fullName>
    </submittedName>
</protein>
<dbReference type="Pfam" id="PF00753">
    <property type="entry name" value="Lactamase_B"/>
    <property type="match status" value="1"/>
</dbReference>
<organism evidence="2 3">
    <name type="scientific">Sphaerochaeta pleomorpha (strain ATCC BAA-1885 / DSM 22778 / Grapes)</name>
    <dbReference type="NCBI Taxonomy" id="158190"/>
    <lineage>
        <taxon>Bacteria</taxon>
        <taxon>Pseudomonadati</taxon>
        <taxon>Spirochaetota</taxon>
        <taxon>Spirochaetia</taxon>
        <taxon>Spirochaetales</taxon>
        <taxon>Sphaerochaetaceae</taxon>
        <taxon>Sphaerochaeta</taxon>
    </lineage>
</organism>
<dbReference type="Proteomes" id="UP000005632">
    <property type="component" value="Chromosome"/>
</dbReference>
<accession>G8QQG6</accession>
<dbReference type="GO" id="GO:0016787">
    <property type="term" value="F:hydrolase activity"/>
    <property type="evidence" value="ECO:0007669"/>
    <property type="project" value="UniProtKB-KW"/>
</dbReference>
<evidence type="ECO:0000313" key="2">
    <source>
        <dbReference type="EMBL" id="AEV29811.1"/>
    </source>
</evidence>
<dbReference type="Gene3D" id="3.60.15.10">
    <property type="entry name" value="Ribonuclease Z/Hydroxyacylglutathione hydrolase-like"/>
    <property type="match status" value="1"/>
</dbReference>